<dbReference type="STRING" id="937218.SAMN06297251_104275"/>
<proteinExistence type="predicted"/>
<dbReference type="EMBL" id="FWXR01000004">
    <property type="protein sequence ID" value="SMC61210.1"/>
    <property type="molecule type" value="Genomic_DNA"/>
</dbReference>
<organism evidence="1 2">
    <name type="scientific">Fulvimarina manganoxydans</name>
    <dbReference type="NCBI Taxonomy" id="937218"/>
    <lineage>
        <taxon>Bacteria</taxon>
        <taxon>Pseudomonadati</taxon>
        <taxon>Pseudomonadota</taxon>
        <taxon>Alphaproteobacteria</taxon>
        <taxon>Hyphomicrobiales</taxon>
        <taxon>Aurantimonadaceae</taxon>
        <taxon>Fulvimarina</taxon>
    </lineage>
</organism>
<reference evidence="1 2" key="1">
    <citation type="submission" date="2017-04" db="EMBL/GenBank/DDBJ databases">
        <authorList>
            <person name="Afonso C.L."/>
            <person name="Miller P.J."/>
            <person name="Scott M.A."/>
            <person name="Spackman E."/>
            <person name="Goraichik I."/>
            <person name="Dimitrov K.M."/>
            <person name="Suarez D.L."/>
            <person name="Swayne D.E."/>
        </authorList>
    </citation>
    <scope>NUCLEOTIDE SEQUENCE [LARGE SCALE GENOMIC DNA]</scope>
    <source>
        <strain evidence="1 2">CGMCC 1.10972</strain>
    </source>
</reference>
<dbReference type="Proteomes" id="UP000192656">
    <property type="component" value="Unassembled WGS sequence"/>
</dbReference>
<sequence length="70" mass="7701">MKSPFFIPGPPESVDRAEISQLIRLLDYISDDVSTVSRAAGFALHLAKEELIFVMTADRADAQPPSRSPQ</sequence>
<evidence type="ECO:0000313" key="1">
    <source>
        <dbReference type="EMBL" id="SMC61210.1"/>
    </source>
</evidence>
<protein>
    <submittedName>
        <fullName evidence="1">Uncharacterized protein</fullName>
    </submittedName>
</protein>
<keyword evidence="2" id="KW-1185">Reference proteome</keyword>
<dbReference type="AlphaFoldDB" id="A0A1W2AKY4"/>
<evidence type="ECO:0000313" key="2">
    <source>
        <dbReference type="Proteomes" id="UP000192656"/>
    </source>
</evidence>
<name>A0A1W2AKY4_9HYPH</name>
<accession>A0A1W2AKY4</accession>
<gene>
    <name evidence="1" type="ORF">SAMN06297251_104275</name>
</gene>
<dbReference type="RefSeq" id="WP_084409384.1">
    <property type="nucleotide sequence ID" value="NZ_FWXR01000004.1"/>
</dbReference>